<dbReference type="AlphaFoldDB" id="A0A2U3PV90"/>
<dbReference type="KEGG" id="bvz:BRAD3257_1979"/>
<keyword evidence="6" id="KW-0814">Transposable element</keyword>
<sequence length="194" mass="21590">MTVTKIRTDVSAVKELLRSDKEFLKPLIQGAVQDILEAEMTETLGAEKGERSEGRLGYRSGYYSRSLITRVGKIEPKVPQDRQGRFSTELFERYQRSEKALVAALAEMYVQGVSTRKVKQVTEELVGLAGTRDGIEAAGDLFRAFGLRCVFATAHDDQQTRNRAAPYAPLGWLAKPYTMASLVGLVREVLSTQD</sequence>
<evidence type="ECO:0000313" key="8">
    <source>
        <dbReference type="Proteomes" id="UP000246085"/>
    </source>
</evidence>
<protein>
    <recommendedName>
        <fullName evidence="6">Mutator family transposase</fullName>
    </recommendedName>
</protein>
<dbReference type="Gene3D" id="3.40.50.2300">
    <property type="match status" value="1"/>
</dbReference>
<dbReference type="GO" id="GO:0004803">
    <property type="term" value="F:transposase activity"/>
    <property type="evidence" value="ECO:0007669"/>
    <property type="project" value="UniProtKB-UniRule"/>
</dbReference>
<dbReference type="Proteomes" id="UP000246085">
    <property type="component" value="Chromosome BRAD3257"/>
</dbReference>
<reference evidence="7 8" key="1">
    <citation type="submission" date="2018-03" db="EMBL/GenBank/DDBJ databases">
        <authorList>
            <person name="Gully D."/>
        </authorList>
    </citation>
    <scope>NUCLEOTIDE SEQUENCE [LARGE SCALE GENOMIC DNA]</scope>
    <source>
        <strain evidence="7">ORS3257</strain>
    </source>
</reference>
<evidence type="ECO:0000256" key="2">
    <source>
        <dbReference type="ARBA" id="ARBA00010961"/>
    </source>
</evidence>
<dbReference type="PANTHER" id="PTHR33217:SF7">
    <property type="entry name" value="TRANSPOSASE FOR INSERTION SEQUENCE ELEMENT IS1081"/>
    <property type="match status" value="1"/>
</dbReference>
<keyword evidence="4 6" id="KW-0238">DNA-binding</keyword>
<dbReference type="SUPFAM" id="SSF52172">
    <property type="entry name" value="CheY-like"/>
    <property type="match status" value="1"/>
</dbReference>
<keyword evidence="3 6" id="KW-0815">Transposition</keyword>
<proteinExistence type="inferred from homology"/>
<organism evidence="7 8">
    <name type="scientific">Bradyrhizobium vignae</name>
    <dbReference type="NCBI Taxonomy" id="1549949"/>
    <lineage>
        <taxon>Bacteria</taxon>
        <taxon>Pseudomonadati</taxon>
        <taxon>Pseudomonadota</taxon>
        <taxon>Alphaproteobacteria</taxon>
        <taxon>Hyphomicrobiales</taxon>
        <taxon>Nitrobacteraceae</taxon>
        <taxon>Bradyrhizobium</taxon>
    </lineage>
</organism>
<evidence type="ECO:0000256" key="1">
    <source>
        <dbReference type="ARBA" id="ARBA00002190"/>
    </source>
</evidence>
<comment type="similarity">
    <text evidence="2 6">Belongs to the transposase mutator family.</text>
</comment>
<dbReference type="InterPro" id="IPR011006">
    <property type="entry name" value="CheY-like_superfamily"/>
</dbReference>
<evidence type="ECO:0000256" key="3">
    <source>
        <dbReference type="ARBA" id="ARBA00022578"/>
    </source>
</evidence>
<gene>
    <name evidence="7" type="ORF">BRAD3257_1979</name>
</gene>
<dbReference type="EMBL" id="LS398110">
    <property type="protein sequence ID" value="SPP93081.1"/>
    <property type="molecule type" value="Genomic_DNA"/>
</dbReference>
<evidence type="ECO:0000313" key="7">
    <source>
        <dbReference type="EMBL" id="SPP93081.1"/>
    </source>
</evidence>
<dbReference type="PANTHER" id="PTHR33217">
    <property type="entry name" value="TRANSPOSASE FOR INSERTION SEQUENCE ELEMENT IS1081"/>
    <property type="match status" value="1"/>
</dbReference>
<dbReference type="Pfam" id="PF00872">
    <property type="entry name" value="Transposase_mut"/>
    <property type="match status" value="1"/>
</dbReference>
<accession>A0A2U3PV90</accession>
<evidence type="ECO:0000256" key="4">
    <source>
        <dbReference type="ARBA" id="ARBA00023125"/>
    </source>
</evidence>
<dbReference type="InterPro" id="IPR001207">
    <property type="entry name" value="Transposase_mutator"/>
</dbReference>
<comment type="function">
    <text evidence="1 6">Required for the transposition of the insertion element.</text>
</comment>
<name>A0A2U3PV90_9BRAD</name>
<dbReference type="GO" id="GO:0003677">
    <property type="term" value="F:DNA binding"/>
    <property type="evidence" value="ECO:0007669"/>
    <property type="project" value="UniProtKB-UniRule"/>
</dbReference>
<evidence type="ECO:0000256" key="5">
    <source>
        <dbReference type="ARBA" id="ARBA00023172"/>
    </source>
</evidence>
<evidence type="ECO:0000256" key="6">
    <source>
        <dbReference type="RuleBase" id="RU365089"/>
    </source>
</evidence>
<keyword evidence="5 6" id="KW-0233">DNA recombination</keyword>
<dbReference type="GO" id="GO:0006313">
    <property type="term" value="P:DNA transposition"/>
    <property type="evidence" value="ECO:0007669"/>
    <property type="project" value="UniProtKB-UniRule"/>
</dbReference>